<accession>A0A6M1PKW9</accession>
<comment type="caution">
    <text evidence="1">The sequence shown here is derived from an EMBL/GenBank/DDBJ whole genome shotgun (WGS) entry which is preliminary data.</text>
</comment>
<keyword evidence="2" id="KW-1185">Reference proteome</keyword>
<protein>
    <submittedName>
        <fullName evidence="1">Uncharacterized protein</fullName>
    </submittedName>
</protein>
<proteinExistence type="predicted"/>
<gene>
    <name evidence="1" type="ORF">G5B47_15940</name>
</gene>
<dbReference type="AlphaFoldDB" id="A0A6M1PKW9"/>
<reference evidence="1 2" key="1">
    <citation type="submission" date="2020-02" db="EMBL/GenBank/DDBJ databases">
        <authorList>
            <person name="Gao J."/>
            <person name="Sun J."/>
        </authorList>
    </citation>
    <scope>NUCLEOTIDE SEQUENCE [LARGE SCALE GENOMIC DNA]</scope>
    <source>
        <strain evidence="1 2">7124</strain>
    </source>
</reference>
<name>A0A6M1PKW9_9BACL</name>
<organism evidence="1 2">
    <name type="scientific">Paenibacillus apii</name>
    <dbReference type="NCBI Taxonomy" id="1850370"/>
    <lineage>
        <taxon>Bacteria</taxon>
        <taxon>Bacillati</taxon>
        <taxon>Bacillota</taxon>
        <taxon>Bacilli</taxon>
        <taxon>Bacillales</taxon>
        <taxon>Paenibacillaceae</taxon>
        <taxon>Paenibacillus</taxon>
    </lineage>
</organism>
<dbReference type="Proteomes" id="UP000480151">
    <property type="component" value="Unassembled WGS sequence"/>
</dbReference>
<evidence type="ECO:0000313" key="1">
    <source>
        <dbReference type="EMBL" id="NGM83910.1"/>
    </source>
</evidence>
<sequence>MNMNVEKNEFDSEFCHVEYMPEDNIVFLTWKKFCSYDDYRTPTLFSLELLKRYPGSNFVVDARNGFEDEQEDVEWGFSVLLPAMANTDCEHVVFILNEVTEIEDEMDMWTKEFMKYFTVKRVKSYEDAVKYIVGQ</sequence>
<dbReference type="EMBL" id="JAAKGU010000007">
    <property type="protein sequence ID" value="NGM83910.1"/>
    <property type="molecule type" value="Genomic_DNA"/>
</dbReference>
<evidence type="ECO:0000313" key="2">
    <source>
        <dbReference type="Proteomes" id="UP000480151"/>
    </source>
</evidence>